<evidence type="ECO:0000256" key="3">
    <source>
        <dbReference type="ARBA" id="ARBA00008628"/>
    </source>
</evidence>
<comment type="similarity">
    <text evidence="3">Belongs to the VPS53 family.</text>
</comment>
<evidence type="ECO:0000256" key="7">
    <source>
        <dbReference type="ARBA" id="ARBA00023136"/>
    </source>
</evidence>
<feature type="compositionally biased region" description="Acidic residues" evidence="9">
    <location>
        <begin position="9"/>
        <end position="20"/>
    </location>
</feature>
<evidence type="ECO:0000313" key="13">
    <source>
        <dbReference type="Proteomes" id="UP000663877"/>
    </source>
</evidence>
<reference evidence="12" key="1">
    <citation type="submission" date="2021-02" db="EMBL/GenBank/DDBJ databases">
        <authorList>
            <person name="Nowell W R."/>
        </authorList>
    </citation>
    <scope>NUCLEOTIDE SEQUENCE</scope>
</reference>
<dbReference type="Proteomes" id="UP000663877">
    <property type="component" value="Unassembled WGS sequence"/>
</dbReference>
<dbReference type="InterPro" id="IPR039766">
    <property type="entry name" value="Vps53"/>
</dbReference>
<name>A0A813TPZ2_9BILA</name>
<proteinExistence type="inferred from homology"/>
<evidence type="ECO:0000256" key="8">
    <source>
        <dbReference type="SAM" id="Coils"/>
    </source>
</evidence>
<feature type="region of interest" description="Disordered" evidence="9">
    <location>
        <begin position="1"/>
        <end position="20"/>
    </location>
</feature>
<evidence type="ECO:0000256" key="2">
    <source>
        <dbReference type="ARBA" id="ARBA00004481"/>
    </source>
</evidence>
<evidence type="ECO:0000256" key="9">
    <source>
        <dbReference type="SAM" id="MobiDB-lite"/>
    </source>
</evidence>
<evidence type="ECO:0000313" key="12">
    <source>
        <dbReference type="EMBL" id="CAF0812504.1"/>
    </source>
</evidence>
<comment type="caution">
    <text evidence="12">The sequence shown here is derived from an EMBL/GenBank/DDBJ whole genome shotgun (WGS) entry which is preliminary data.</text>
</comment>
<evidence type="ECO:0000259" key="11">
    <source>
        <dbReference type="Pfam" id="PF16854"/>
    </source>
</evidence>
<dbReference type="PANTHER" id="PTHR12820:SF0">
    <property type="entry name" value="VACUOLAR PROTEIN SORTING-ASSOCIATED PROTEIN 53 HOMOLOG"/>
    <property type="match status" value="1"/>
</dbReference>
<dbReference type="InterPro" id="IPR038260">
    <property type="entry name" value="Vps53_C_sf"/>
</dbReference>
<keyword evidence="8" id="KW-0175">Coiled coil</keyword>
<comment type="subcellular location">
    <subcellularLocation>
        <location evidence="2">Endosome membrane</location>
        <topology evidence="2">Peripheral membrane protein</topology>
    </subcellularLocation>
    <subcellularLocation>
        <location evidence="1">Golgi apparatus</location>
        <location evidence="1">trans-Golgi network membrane</location>
        <topology evidence="1">Peripheral membrane protein</topology>
    </subcellularLocation>
</comment>
<feature type="coiled-coil region" evidence="8">
    <location>
        <begin position="105"/>
        <end position="146"/>
    </location>
</feature>
<feature type="domain" description="Vps53 C-terminal" evidence="11">
    <location>
        <begin position="699"/>
        <end position="784"/>
    </location>
</feature>
<organism evidence="12 13">
    <name type="scientific">Adineta steineri</name>
    <dbReference type="NCBI Taxonomy" id="433720"/>
    <lineage>
        <taxon>Eukaryota</taxon>
        <taxon>Metazoa</taxon>
        <taxon>Spiralia</taxon>
        <taxon>Gnathifera</taxon>
        <taxon>Rotifera</taxon>
        <taxon>Eurotatoria</taxon>
        <taxon>Bdelloidea</taxon>
        <taxon>Adinetida</taxon>
        <taxon>Adinetidae</taxon>
        <taxon>Adineta</taxon>
    </lineage>
</organism>
<sequence>MATNTGGADADDDAFDADDDRYDTLVLPPDVQQVIDQILPSTDEIDRADFNPVDYINQLFPTEQSLTNIDEVIGSVKSKIRSLDSDIRLTIRGHSDTGIDEHKALEEAQNSILLLFQQMREIKDKADKSEEMVKEITRDIKQLDIAKKNLTTSITTLNHLQMLIEGIDRIEMAIKKKSYGDIANLLHPVISVLEHFQPYINIPQIQELSTNVKELTAQINVLVRKECEDAFNGPNAKNFTPSQHFSDVCKIIDVIDSKLRLDVINWFLKTHLSEYTILYQESQELAWLDKIDRRYAWLKRALVEFDEKYSRIFPAHWEMGERLTVEFCKITRRELGNIMLKRKNEIDVKLLRFAIEKTVGFETIVEKRFPGNTLDHATNTITSHLNVRVTNPIESDDLNLTNNLKPKTSPFQGIISQCFEDHLDIYIAELDRSLADQIQKFVDEHKKDGYPVFEGGEDTSNVLPTSADLFVYFRNCLVQCSKLSTGQPLLLLVQTFQKYLREYANRILTANLPKTNTTASTLVGTATIFIQNLPNIPSLLKEGETIAKLNEPEICRSCSVLCTAEYCVETIQQLEDKMKEKITKSLVDKISFESERNVFKAIIAQSIQILIQDLENTCEPALTAMTKLSWQNIETVGDQSLYVTSIINHLKTTVPIIRNHLGSSRKYFIQFCTTFVSSFIPKFINHLYRCKPIQMIGAEQLLLDTHSLKTVLLDLPSISLTVSRKPPQNFTKIVLKGMTRAEMILKVVLTPHDSARQFVKNYLQFMNNDGDIGSFQKVLEMKAIRKPDQSHLIERLKKEHAAILASHQQQTQQQ</sequence>
<accession>A0A813TPZ2</accession>
<dbReference type="Gene3D" id="1.10.357.110">
    <property type="entry name" value="Vacuolar protein sorting-associated protein 53, C-terminus"/>
    <property type="match status" value="1"/>
</dbReference>
<protein>
    <recommendedName>
        <fullName evidence="4">Vacuolar protein sorting-associated protein 53 homolog</fullName>
    </recommendedName>
</protein>
<keyword evidence="6" id="KW-0333">Golgi apparatus</keyword>
<evidence type="ECO:0000256" key="6">
    <source>
        <dbReference type="ARBA" id="ARBA00023034"/>
    </source>
</evidence>
<dbReference type="Pfam" id="PF16854">
    <property type="entry name" value="VPS53_C"/>
    <property type="match status" value="1"/>
</dbReference>
<evidence type="ECO:0000256" key="5">
    <source>
        <dbReference type="ARBA" id="ARBA00022753"/>
    </source>
</evidence>
<dbReference type="InterPro" id="IPR007234">
    <property type="entry name" value="Vps53_N"/>
</dbReference>
<dbReference type="PANTHER" id="PTHR12820">
    <property type="entry name" value="VACUOLAR SORTING PROTEIN 53"/>
    <property type="match status" value="1"/>
</dbReference>
<gene>
    <name evidence="12" type="ORF">BJG266_LOCUS5810</name>
</gene>
<dbReference type="GO" id="GO:0000938">
    <property type="term" value="C:GARP complex"/>
    <property type="evidence" value="ECO:0007669"/>
    <property type="project" value="InterPro"/>
</dbReference>
<dbReference type="GO" id="GO:0005829">
    <property type="term" value="C:cytosol"/>
    <property type="evidence" value="ECO:0007669"/>
    <property type="project" value="GOC"/>
</dbReference>
<dbReference type="InterPro" id="IPR031745">
    <property type="entry name" value="Vps53_C"/>
</dbReference>
<evidence type="ECO:0000259" key="10">
    <source>
        <dbReference type="Pfam" id="PF04100"/>
    </source>
</evidence>
<dbReference type="GO" id="GO:0042147">
    <property type="term" value="P:retrograde transport, endosome to Golgi"/>
    <property type="evidence" value="ECO:0007669"/>
    <property type="project" value="InterPro"/>
</dbReference>
<dbReference type="GO" id="GO:0010008">
    <property type="term" value="C:endosome membrane"/>
    <property type="evidence" value="ECO:0007669"/>
    <property type="project" value="UniProtKB-SubCell"/>
</dbReference>
<keyword evidence="7" id="KW-0472">Membrane</keyword>
<dbReference type="AlphaFoldDB" id="A0A813TPZ2"/>
<evidence type="ECO:0000256" key="1">
    <source>
        <dbReference type="ARBA" id="ARBA00004150"/>
    </source>
</evidence>
<evidence type="ECO:0000256" key="4">
    <source>
        <dbReference type="ARBA" id="ARBA00014103"/>
    </source>
</evidence>
<dbReference type="Pfam" id="PF04100">
    <property type="entry name" value="Vps53_N"/>
    <property type="match status" value="1"/>
</dbReference>
<feature type="domain" description="Vps53 N-terminal" evidence="10">
    <location>
        <begin position="49"/>
        <end position="446"/>
    </location>
</feature>
<keyword evidence="5" id="KW-0967">Endosome</keyword>
<dbReference type="EMBL" id="CAJNOI010000016">
    <property type="protein sequence ID" value="CAF0812504.1"/>
    <property type="molecule type" value="Genomic_DNA"/>
</dbReference>